<evidence type="ECO:0000313" key="2">
    <source>
        <dbReference type="Proteomes" id="UP000664521"/>
    </source>
</evidence>
<dbReference type="Proteomes" id="UP000664521">
    <property type="component" value="Unassembled WGS sequence"/>
</dbReference>
<evidence type="ECO:0000313" key="1">
    <source>
        <dbReference type="EMBL" id="CAF9929234.1"/>
    </source>
</evidence>
<name>A0A8H3FTX1_9LECA</name>
<protein>
    <submittedName>
        <fullName evidence="1">Uncharacterized protein</fullName>
    </submittedName>
</protein>
<keyword evidence="2" id="KW-1185">Reference proteome</keyword>
<dbReference type="EMBL" id="CAJPDS010000051">
    <property type="protein sequence ID" value="CAF9929234.1"/>
    <property type="molecule type" value="Genomic_DNA"/>
</dbReference>
<dbReference type="AlphaFoldDB" id="A0A8H3FTX1"/>
<sequence>MGTPHIPGGGGGYPVIRGRNHTVVGQYGPGSRPTPGAVAAEIALVQRSNAAARRAAGLPSRGDEDEMGKNVSSLFFFLAAAATSATSTIPAAGAPFP</sequence>
<proteinExistence type="predicted"/>
<organism evidence="1 2">
    <name type="scientific">Heterodermia speciosa</name>
    <dbReference type="NCBI Taxonomy" id="116794"/>
    <lineage>
        <taxon>Eukaryota</taxon>
        <taxon>Fungi</taxon>
        <taxon>Dikarya</taxon>
        <taxon>Ascomycota</taxon>
        <taxon>Pezizomycotina</taxon>
        <taxon>Lecanoromycetes</taxon>
        <taxon>OSLEUM clade</taxon>
        <taxon>Lecanoromycetidae</taxon>
        <taxon>Caliciales</taxon>
        <taxon>Physciaceae</taxon>
        <taxon>Heterodermia</taxon>
    </lineage>
</organism>
<gene>
    <name evidence="1" type="ORF">HETSPECPRED_007314</name>
</gene>
<reference evidence="1" key="1">
    <citation type="submission" date="2021-03" db="EMBL/GenBank/DDBJ databases">
        <authorList>
            <person name="Tagirdzhanova G."/>
        </authorList>
    </citation>
    <scope>NUCLEOTIDE SEQUENCE</scope>
</reference>
<accession>A0A8H3FTX1</accession>
<comment type="caution">
    <text evidence="1">The sequence shown here is derived from an EMBL/GenBank/DDBJ whole genome shotgun (WGS) entry which is preliminary data.</text>
</comment>